<comment type="similarity">
    <text evidence="1">Belongs to the UPF0235 family.</text>
</comment>
<dbReference type="KEGG" id="afi:Acife_2609"/>
<protein>
    <submittedName>
        <fullName evidence="2">Uncharacterized protein</fullName>
    </submittedName>
</protein>
<accession>G0JQQ0</accession>
<dbReference type="AlphaFoldDB" id="G0JQQ0"/>
<organism evidence="2 3">
    <name type="scientific">Acidithiobacillus ferrivorans SS3</name>
    <dbReference type="NCBI Taxonomy" id="743299"/>
    <lineage>
        <taxon>Bacteria</taxon>
        <taxon>Pseudomonadati</taxon>
        <taxon>Pseudomonadota</taxon>
        <taxon>Acidithiobacillia</taxon>
        <taxon>Acidithiobacillales</taxon>
        <taxon>Acidithiobacillaceae</taxon>
        <taxon>Acidithiobacillus</taxon>
    </lineage>
</organism>
<dbReference type="eggNOG" id="COG1872">
    <property type="taxonomic scope" value="Bacteria"/>
</dbReference>
<dbReference type="Gene3D" id="3.30.1200.10">
    <property type="entry name" value="YggU-like"/>
    <property type="match status" value="1"/>
</dbReference>
<dbReference type="NCBIfam" id="TIGR00251">
    <property type="entry name" value="DUF167 family protein"/>
    <property type="match status" value="1"/>
</dbReference>
<dbReference type="SUPFAM" id="SSF69786">
    <property type="entry name" value="YggU-like"/>
    <property type="match status" value="1"/>
</dbReference>
<dbReference type="HOGENOM" id="CLU_130694_5_0_6"/>
<sequence length="95" mass="10486">MVEGDTLVINFLIKPSVRRDIIGKPKGAQIKVRVTEKARFSRATGHMIRFLAGKLGVAPSAIDVAFGRLNVHKQRQIKAPAYLSSVFQVQTTLLD</sequence>
<dbReference type="InterPro" id="IPR036591">
    <property type="entry name" value="YggU-like_sf"/>
</dbReference>
<dbReference type="SMART" id="SM01152">
    <property type="entry name" value="DUF167"/>
    <property type="match status" value="1"/>
</dbReference>
<reference evidence="2 3" key="1">
    <citation type="journal article" date="2011" name="J. Bacteriol.">
        <title>Draft genome of the psychrotolerant acidophile Acidithiobacillus ferrivorans SS3.</title>
        <authorList>
            <person name="Liljeqvist M."/>
            <person name="Valdes J."/>
            <person name="Holmes D.S."/>
            <person name="Dopson M."/>
        </authorList>
    </citation>
    <scope>NUCLEOTIDE SEQUENCE [LARGE SCALE GENOMIC DNA]</scope>
    <source>
        <strain evidence="2 3">SS3</strain>
    </source>
</reference>
<evidence type="ECO:0000313" key="3">
    <source>
        <dbReference type="Proteomes" id="UP000009220"/>
    </source>
</evidence>
<dbReference type="EMBL" id="CP002985">
    <property type="protein sequence ID" value="AEM48689.1"/>
    <property type="molecule type" value="Genomic_DNA"/>
</dbReference>
<dbReference type="InterPro" id="IPR003746">
    <property type="entry name" value="DUF167"/>
</dbReference>
<gene>
    <name evidence="2" type="ORF">Acife_2609</name>
</gene>
<dbReference type="Pfam" id="PF02594">
    <property type="entry name" value="DUF167"/>
    <property type="match status" value="1"/>
</dbReference>
<evidence type="ECO:0000256" key="1">
    <source>
        <dbReference type="ARBA" id="ARBA00010364"/>
    </source>
</evidence>
<name>G0JQQ0_9PROT</name>
<proteinExistence type="inferred from homology"/>
<evidence type="ECO:0000313" key="2">
    <source>
        <dbReference type="EMBL" id="AEM48689.1"/>
    </source>
</evidence>
<dbReference type="STRING" id="743299.Acife_2609"/>
<dbReference type="Proteomes" id="UP000009220">
    <property type="component" value="Chromosome"/>
</dbReference>